<dbReference type="EMBL" id="LAZR01017523">
    <property type="protein sequence ID" value="KKM00059.1"/>
    <property type="molecule type" value="Genomic_DNA"/>
</dbReference>
<comment type="caution">
    <text evidence="1">The sequence shown here is derived from an EMBL/GenBank/DDBJ whole genome shotgun (WGS) entry which is preliminary data.</text>
</comment>
<evidence type="ECO:0000313" key="1">
    <source>
        <dbReference type="EMBL" id="KKM00059.1"/>
    </source>
</evidence>
<name>A0A0F9GMR1_9ZZZZ</name>
<reference evidence="1" key="1">
    <citation type="journal article" date="2015" name="Nature">
        <title>Complex archaea that bridge the gap between prokaryotes and eukaryotes.</title>
        <authorList>
            <person name="Spang A."/>
            <person name="Saw J.H."/>
            <person name="Jorgensen S.L."/>
            <person name="Zaremba-Niedzwiedzka K."/>
            <person name="Martijn J."/>
            <person name="Lind A.E."/>
            <person name="van Eijk R."/>
            <person name="Schleper C."/>
            <person name="Guy L."/>
            <person name="Ettema T.J."/>
        </authorList>
    </citation>
    <scope>NUCLEOTIDE SEQUENCE</scope>
</reference>
<gene>
    <name evidence="1" type="ORF">LCGC14_1808260</name>
</gene>
<accession>A0A0F9GMR1</accession>
<proteinExistence type="predicted"/>
<feature type="non-terminal residue" evidence="1">
    <location>
        <position position="1"/>
    </location>
</feature>
<sequence>YKYRKEMGLKVVSITQKLLADFKAWLVEKEIYLNHALVIDKDNQPDYLKSIEAFKKTLKVITKHFDSGSFIIDNCSDLRLWLNALVDKEAQFVNETTGMPYRFEWGAANEIVRGMTESVREKRIHFCLTAHTKPKYSAGGKETSIMLPEWNRKTSGDLDFIMIGSKLPISQQVAKASGITAVDGVIGPYRRLWRVYKSTKWPEYTQLCGKNGFLEDMTFPSLRADVKKKVGFDIQEVQLRRVRTRQITC</sequence>
<protein>
    <submittedName>
        <fullName evidence="1">Uncharacterized protein</fullName>
    </submittedName>
</protein>
<organism evidence="1">
    <name type="scientific">marine sediment metagenome</name>
    <dbReference type="NCBI Taxonomy" id="412755"/>
    <lineage>
        <taxon>unclassified sequences</taxon>
        <taxon>metagenomes</taxon>
        <taxon>ecological metagenomes</taxon>
    </lineage>
</organism>
<dbReference type="AlphaFoldDB" id="A0A0F9GMR1"/>